<organism evidence="4 5">
    <name type="scientific">Trichophyton interdigitale (strain MR816)</name>
    <dbReference type="NCBI Taxonomy" id="1215338"/>
    <lineage>
        <taxon>Eukaryota</taxon>
        <taxon>Fungi</taxon>
        <taxon>Dikarya</taxon>
        <taxon>Ascomycota</taxon>
        <taxon>Pezizomycotina</taxon>
        <taxon>Eurotiomycetes</taxon>
        <taxon>Eurotiomycetidae</taxon>
        <taxon>Onygenales</taxon>
        <taxon>Arthrodermataceae</taxon>
        <taxon>Trichophyton</taxon>
    </lineage>
</organism>
<dbReference type="Pfam" id="PF00106">
    <property type="entry name" value="adh_short"/>
    <property type="match status" value="1"/>
</dbReference>
<keyword evidence="5" id="KW-1185">Reference proteome</keyword>
<evidence type="ECO:0000256" key="2">
    <source>
        <dbReference type="ARBA" id="ARBA00022857"/>
    </source>
</evidence>
<accession>A0A059JGP9</accession>
<dbReference type="PANTHER" id="PTHR24320:SF152">
    <property type="entry name" value="SHORT-CHAIN DEHYDROGENASE_REDUCTASE FAMILY PROTEIN"/>
    <property type="match status" value="1"/>
</dbReference>
<dbReference type="PRINTS" id="PR00081">
    <property type="entry name" value="GDHRDH"/>
</dbReference>
<comment type="caution">
    <text evidence="4">The sequence shown here is derived from an EMBL/GenBank/DDBJ whole genome shotgun (WGS) entry which is preliminary data.</text>
</comment>
<dbReference type="InterPro" id="IPR020904">
    <property type="entry name" value="Sc_DH/Rdtase_CS"/>
</dbReference>
<dbReference type="AlphaFoldDB" id="A0A059JGP9"/>
<dbReference type="Gene3D" id="3.40.50.720">
    <property type="entry name" value="NAD(P)-binding Rossmann-like Domain"/>
    <property type="match status" value="1"/>
</dbReference>
<gene>
    <name evidence="4" type="ORF">H109_01240</name>
</gene>
<proteinExistence type="inferred from homology"/>
<dbReference type="PROSITE" id="PS00061">
    <property type="entry name" value="ADH_SHORT"/>
    <property type="match status" value="1"/>
</dbReference>
<dbReference type="OMA" id="NSKHAHT"/>
<evidence type="ECO:0008006" key="6">
    <source>
        <dbReference type="Google" id="ProtNLM"/>
    </source>
</evidence>
<dbReference type="EMBL" id="AOKY01000091">
    <property type="protein sequence ID" value="KDB26969.1"/>
    <property type="molecule type" value="Genomic_DNA"/>
</dbReference>
<dbReference type="HOGENOM" id="CLU_010194_44_3_1"/>
<dbReference type="PANTHER" id="PTHR24320">
    <property type="entry name" value="RETINOL DEHYDROGENASE"/>
    <property type="match status" value="1"/>
</dbReference>
<dbReference type="OrthoDB" id="191139at2759"/>
<keyword evidence="3" id="KW-0560">Oxidoreductase</keyword>
<keyword evidence="2" id="KW-0521">NADP</keyword>
<dbReference type="InterPro" id="IPR036291">
    <property type="entry name" value="NAD(P)-bd_dom_sf"/>
</dbReference>
<dbReference type="InterPro" id="IPR002347">
    <property type="entry name" value="SDR_fam"/>
</dbReference>
<comment type="similarity">
    <text evidence="1">Belongs to the short-chain dehydrogenases/reductases (SDR) family.</text>
</comment>
<dbReference type="Proteomes" id="UP000024533">
    <property type="component" value="Unassembled WGS sequence"/>
</dbReference>
<protein>
    <recommendedName>
        <fullName evidence="6">Ketoreductase (KR) domain-containing protein</fullName>
    </recommendedName>
</protein>
<dbReference type="STRING" id="1215338.A0A059JGP9"/>
<evidence type="ECO:0000313" key="4">
    <source>
        <dbReference type="EMBL" id="KDB26969.1"/>
    </source>
</evidence>
<reference evidence="4 5" key="1">
    <citation type="submission" date="2014-02" db="EMBL/GenBank/DDBJ databases">
        <title>The Genome Sequence of Trichophyton interdigitale MR816.</title>
        <authorList>
            <consortium name="The Broad Institute Genomics Platform"/>
            <person name="Cuomo C.A."/>
            <person name="White T.C."/>
            <person name="Graser Y."/>
            <person name="Martinez-Rossi N."/>
            <person name="Heitman J."/>
            <person name="Young S.K."/>
            <person name="Zeng Q."/>
            <person name="Gargeya S."/>
            <person name="Abouelleil A."/>
            <person name="Alvarado L."/>
            <person name="Chapman S.B."/>
            <person name="Gainer-Dewar J."/>
            <person name="Goldberg J."/>
            <person name="Griggs A."/>
            <person name="Gujja S."/>
            <person name="Hansen M."/>
            <person name="Howarth C."/>
            <person name="Imamovic A."/>
            <person name="Larimer J."/>
            <person name="Martinez D."/>
            <person name="Murphy C."/>
            <person name="Pearson M.D."/>
            <person name="Persinoti G."/>
            <person name="Poon T."/>
            <person name="Priest M."/>
            <person name="Roberts A.D."/>
            <person name="Saif S."/>
            <person name="Shea T.D."/>
            <person name="Sykes S.N."/>
            <person name="Wortman J."/>
            <person name="Nusbaum C."/>
            <person name="Birren B."/>
        </authorList>
    </citation>
    <scope>NUCLEOTIDE SEQUENCE [LARGE SCALE GENOMIC DNA]</scope>
    <source>
        <strain evidence="4 5">MR816</strain>
    </source>
</reference>
<dbReference type="SUPFAM" id="SSF51735">
    <property type="entry name" value="NAD(P)-binding Rossmann-fold domains"/>
    <property type="match status" value="1"/>
</dbReference>
<sequence length="352" mass="39341">MDGTIILTGASGGLGKELVKKLLRRPESYTLIFPGRYQKTAHAADLQRIVNSHGKRNNVASMPEVNLARFDDIRTFISGINRKVSVGAIPPIRALVLNAALCYDLSGIRLTDQTGDRQHPPFEMNFAVNFLANVLLSLRLLESMDKQHGRIVYTSSCTHDPHRPGNEYYQPGKLKWDVAKLAHPDMHNLDKDVAMESMRRYGASKLALVTFMHALRKRLDKTPDLSNISIAGVDPGAVLHANIVQRASWTNRNFTFPLMQLYTRWLAQYLWPNGLFRTAEKSAQDLLSAALEPKHSWAHPTEAYFNGSEQAEAAVEAKDEKKQQELWGLSLHYVGLDDESQMVLAPADTVGA</sequence>
<evidence type="ECO:0000256" key="3">
    <source>
        <dbReference type="ARBA" id="ARBA00023002"/>
    </source>
</evidence>
<dbReference type="GO" id="GO:0016491">
    <property type="term" value="F:oxidoreductase activity"/>
    <property type="evidence" value="ECO:0007669"/>
    <property type="project" value="UniProtKB-KW"/>
</dbReference>
<evidence type="ECO:0000313" key="5">
    <source>
        <dbReference type="Proteomes" id="UP000024533"/>
    </source>
</evidence>
<evidence type="ECO:0000256" key="1">
    <source>
        <dbReference type="ARBA" id="ARBA00006484"/>
    </source>
</evidence>
<name>A0A059JGP9_TRIIM</name>